<organism evidence="2">
    <name type="scientific">bioreactor metagenome</name>
    <dbReference type="NCBI Taxonomy" id="1076179"/>
    <lineage>
        <taxon>unclassified sequences</taxon>
        <taxon>metagenomes</taxon>
        <taxon>ecological metagenomes</taxon>
    </lineage>
</organism>
<feature type="region of interest" description="Disordered" evidence="1">
    <location>
        <begin position="1"/>
        <end position="34"/>
    </location>
</feature>
<dbReference type="AlphaFoldDB" id="A0A644Y5T0"/>
<comment type="caution">
    <text evidence="2">The sequence shown here is derived from an EMBL/GenBank/DDBJ whole genome shotgun (WGS) entry which is preliminary data.</text>
</comment>
<dbReference type="EMBL" id="VSSQ01004084">
    <property type="protein sequence ID" value="MPM23659.1"/>
    <property type="molecule type" value="Genomic_DNA"/>
</dbReference>
<sequence length="52" mass="6007">MADEERLEPQPAKDHHTKKDTKRHIADPYDVPLPNLSERAKMGIRNNPMISN</sequence>
<proteinExistence type="predicted"/>
<gene>
    <name evidence="2" type="ORF">SDC9_70133</name>
</gene>
<protein>
    <submittedName>
        <fullName evidence="2">Uncharacterized protein</fullName>
    </submittedName>
</protein>
<reference evidence="2" key="1">
    <citation type="submission" date="2019-08" db="EMBL/GenBank/DDBJ databases">
        <authorList>
            <person name="Kucharzyk K."/>
            <person name="Murdoch R.W."/>
            <person name="Higgins S."/>
            <person name="Loffler F."/>
        </authorList>
    </citation>
    <scope>NUCLEOTIDE SEQUENCE</scope>
</reference>
<evidence type="ECO:0000256" key="1">
    <source>
        <dbReference type="SAM" id="MobiDB-lite"/>
    </source>
</evidence>
<accession>A0A644Y5T0</accession>
<evidence type="ECO:0000313" key="2">
    <source>
        <dbReference type="EMBL" id="MPM23659.1"/>
    </source>
</evidence>
<name>A0A644Y5T0_9ZZZZ</name>